<dbReference type="Proteomes" id="UP000293360">
    <property type="component" value="Unassembled WGS sequence"/>
</dbReference>
<feature type="compositionally biased region" description="Basic and acidic residues" evidence="1">
    <location>
        <begin position="238"/>
        <end position="253"/>
    </location>
</feature>
<proteinExistence type="predicted"/>
<feature type="region of interest" description="Disordered" evidence="1">
    <location>
        <begin position="213"/>
        <end position="253"/>
    </location>
</feature>
<sequence>MSNNPGSVMRAKLEESGEWDAWWEELLSRIPENIVRLFDPELEETPLAEPDYPSIEDVNRRATSATDLDETEMTKYKNFLQIHQFEKQRYDSLKQHAGASADEAVKLARAEYRRVLEKGRHVNLKDLHEWLEEWDIVMANAVKNDIFESVGLQWVDDFANVMAPLKAWYADQLRLAISRDEVDKLSYRTVKLPVRAVRGGAYVTAFGGESFAAESDQPADDASSLEPSRKRAGTNSQARDRNPKRDGRILEKNKREFDERMAFDAELRKEVEAIRKKALGNLESVMAQGQ</sequence>
<dbReference type="AlphaFoldDB" id="A0A4Q4SWC7"/>
<dbReference type="OrthoDB" id="4750641at2759"/>
<reference evidence="2 3" key="1">
    <citation type="submission" date="2018-06" db="EMBL/GenBank/DDBJ databases">
        <title>Complete Genomes of Monosporascus.</title>
        <authorList>
            <person name="Robinson A.J."/>
            <person name="Natvig D.O."/>
        </authorList>
    </citation>
    <scope>NUCLEOTIDE SEQUENCE [LARGE SCALE GENOMIC DNA]</scope>
    <source>
        <strain evidence="2 3">CBS 110550</strain>
    </source>
</reference>
<organism evidence="2 3">
    <name type="scientific">Monosporascus ibericus</name>
    <dbReference type="NCBI Taxonomy" id="155417"/>
    <lineage>
        <taxon>Eukaryota</taxon>
        <taxon>Fungi</taxon>
        <taxon>Dikarya</taxon>
        <taxon>Ascomycota</taxon>
        <taxon>Pezizomycotina</taxon>
        <taxon>Sordariomycetes</taxon>
        <taxon>Xylariomycetidae</taxon>
        <taxon>Xylariales</taxon>
        <taxon>Xylariales incertae sedis</taxon>
        <taxon>Monosporascus</taxon>
    </lineage>
</organism>
<name>A0A4Q4SWC7_9PEZI</name>
<evidence type="ECO:0000256" key="1">
    <source>
        <dbReference type="SAM" id="MobiDB-lite"/>
    </source>
</evidence>
<dbReference type="EMBL" id="QJNU01001155">
    <property type="protein sequence ID" value="RYO78890.1"/>
    <property type="molecule type" value="Genomic_DNA"/>
</dbReference>
<evidence type="ECO:0000313" key="2">
    <source>
        <dbReference type="EMBL" id="RYO78890.1"/>
    </source>
</evidence>
<evidence type="ECO:0000313" key="3">
    <source>
        <dbReference type="Proteomes" id="UP000293360"/>
    </source>
</evidence>
<keyword evidence="3" id="KW-1185">Reference proteome</keyword>
<accession>A0A4Q4SWC7</accession>
<gene>
    <name evidence="2" type="ORF">DL764_010075</name>
</gene>
<dbReference type="STRING" id="155417.A0A4Q4SWC7"/>
<comment type="caution">
    <text evidence="2">The sequence shown here is derived from an EMBL/GenBank/DDBJ whole genome shotgun (WGS) entry which is preliminary data.</text>
</comment>
<protein>
    <submittedName>
        <fullName evidence="2">Uncharacterized protein</fullName>
    </submittedName>
</protein>